<dbReference type="Gramene" id="AET2Gv20731500.7">
    <property type="protein sequence ID" value="AET2Gv20731500.7"/>
    <property type="gene ID" value="AET2Gv20731500"/>
</dbReference>
<feature type="compositionally biased region" description="Basic and acidic residues" evidence="1">
    <location>
        <begin position="8"/>
        <end position="17"/>
    </location>
</feature>
<reference evidence="2" key="4">
    <citation type="submission" date="2019-03" db="UniProtKB">
        <authorList>
            <consortium name="EnsemblPlants"/>
        </authorList>
    </citation>
    <scope>IDENTIFICATION</scope>
</reference>
<reference evidence="2" key="5">
    <citation type="journal article" date="2021" name="G3 (Bethesda)">
        <title>Aegilops tauschii genome assembly Aet v5.0 features greater sequence contiguity and improved annotation.</title>
        <authorList>
            <person name="Wang L."/>
            <person name="Zhu T."/>
            <person name="Rodriguez J.C."/>
            <person name="Deal K.R."/>
            <person name="Dubcovsky J."/>
            <person name="McGuire P.E."/>
            <person name="Lux T."/>
            <person name="Spannagl M."/>
            <person name="Mayer K.F.X."/>
            <person name="Baldrich P."/>
            <person name="Meyers B.C."/>
            <person name="Huo N."/>
            <person name="Gu Y.Q."/>
            <person name="Zhou H."/>
            <person name="Devos K.M."/>
            <person name="Bennetzen J.L."/>
            <person name="Unver T."/>
            <person name="Budak H."/>
            <person name="Gulick P.J."/>
            <person name="Galiba G."/>
            <person name="Kalapos B."/>
            <person name="Nelson D.R."/>
            <person name="Li P."/>
            <person name="You F.M."/>
            <person name="Luo M.C."/>
            <person name="Dvorak J."/>
        </authorList>
    </citation>
    <scope>NUCLEOTIDE SEQUENCE [LARGE SCALE GENOMIC DNA]</scope>
    <source>
        <strain evidence="2">cv. AL8/78</strain>
    </source>
</reference>
<organism evidence="2 3">
    <name type="scientific">Aegilops tauschii subsp. strangulata</name>
    <name type="common">Goatgrass</name>
    <dbReference type="NCBI Taxonomy" id="200361"/>
    <lineage>
        <taxon>Eukaryota</taxon>
        <taxon>Viridiplantae</taxon>
        <taxon>Streptophyta</taxon>
        <taxon>Embryophyta</taxon>
        <taxon>Tracheophyta</taxon>
        <taxon>Spermatophyta</taxon>
        <taxon>Magnoliopsida</taxon>
        <taxon>Liliopsida</taxon>
        <taxon>Poales</taxon>
        <taxon>Poaceae</taxon>
        <taxon>BOP clade</taxon>
        <taxon>Pooideae</taxon>
        <taxon>Triticodae</taxon>
        <taxon>Triticeae</taxon>
        <taxon>Triticinae</taxon>
        <taxon>Aegilops</taxon>
    </lineage>
</organism>
<dbReference type="Proteomes" id="UP000015105">
    <property type="component" value="Chromosome 2D"/>
</dbReference>
<evidence type="ECO:0000256" key="1">
    <source>
        <dbReference type="SAM" id="MobiDB-lite"/>
    </source>
</evidence>
<dbReference type="EnsemblPlants" id="AET2Gv20731500.7">
    <property type="protein sequence ID" value="AET2Gv20731500.7"/>
    <property type="gene ID" value="AET2Gv20731500"/>
</dbReference>
<feature type="region of interest" description="Disordered" evidence="1">
    <location>
        <begin position="1"/>
        <end position="31"/>
    </location>
</feature>
<sequence>SSFILSETHQRPTKIRDTTGSQGSHHGRRPLAVGSLRNLRQPLLPRHFPRALWTHTASPPILLAFAKASPRPFLCSAADADVAVVLTHS</sequence>
<accession>A0A453C4D6</accession>
<dbReference type="AlphaFoldDB" id="A0A453C4D6"/>
<reference evidence="3" key="2">
    <citation type="journal article" date="2017" name="Nat. Plants">
        <title>The Aegilops tauschii genome reveals multiple impacts of transposons.</title>
        <authorList>
            <person name="Zhao G."/>
            <person name="Zou C."/>
            <person name="Li K."/>
            <person name="Wang K."/>
            <person name="Li T."/>
            <person name="Gao L."/>
            <person name="Zhang X."/>
            <person name="Wang H."/>
            <person name="Yang Z."/>
            <person name="Liu X."/>
            <person name="Jiang W."/>
            <person name="Mao L."/>
            <person name="Kong X."/>
            <person name="Jiao Y."/>
            <person name="Jia J."/>
        </authorList>
    </citation>
    <scope>NUCLEOTIDE SEQUENCE [LARGE SCALE GENOMIC DNA]</scope>
    <source>
        <strain evidence="3">cv. AL8/78</strain>
    </source>
</reference>
<reference evidence="2" key="3">
    <citation type="journal article" date="2017" name="Nature">
        <title>Genome sequence of the progenitor of the wheat D genome Aegilops tauschii.</title>
        <authorList>
            <person name="Luo M.C."/>
            <person name="Gu Y.Q."/>
            <person name="Puiu D."/>
            <person name="Wang H."/>
            <person name="Twardziok S.O."/>
            <person name="Deal K.R."/>
            <person name="Huo N."/>
            <person name="Zhu T."/>
            <person name="Wang L."/>
            <person name="Wang Y."/>
            <person name="McGuire P.E."/>
            <person name="Liu S."/>
            <person name="Long H."/>
            <person name="Ramasamy R.K."/>
            <person name="Rodriguez J.C."/>
            <person name="Van S.L."/>
            <person name="Yuan L."/>
            <person name="Wang Z."/>
            <person name="Xia Z."/>
            <person name="Xiao L."/>
            <person name="Anderson O.D."/>
            <person name="Ouyang S."/>
            <person name="Liang Y."/>
            <person name="Zimin A.V."/>
            <person name="Pertea G."/>
            <person name="Qi P."/>
            <person name="Bennetzen J.L."/>
            <person name="Dai X."/>
            <person name="Dawson M.W."/>
            <person name="Muller H.G."/>
            <person name="Kugler K."/>
            <person name="Rivarola-Duarte L."/>
            <person name="Spannagl M."/>
            <person name="Mayer K.F.X."/>
            <person name="Lu F.H."/>
            <person name="Bevan M.W."/>
            <person name="Leroy P."/>
            <person name="Li P."/>
            <person name="You F.M."/>
            <person name="Sun Q."/>
            <person name="Liu Z."/>
            <person name="Lyons E."/>
            <person name="Wicker T."/>
            <person name="Salzberg S.L."/>
            <person name="Devos K.M."/>
            <person name="Dvorak J."/>
        </authorList>
    </citation>
    <scope>NUCLEOTIDE SEQUENCE [LARGE SCALE GENOMIC DNA]</scope>
    <source>
        <strain evidence="2">cv. AL8/78</strain>
    </source>
</reference>
<keyword evidence="3" id="KW-1185">Reference proteome</keyword>
<evidence type="ECO:0000313" key="3">
    <source>
        <dbReference type="Proteomes" id="UP000015105"/>
    </source>
</evidence>
<reference evidence="3" key="1">
    <citation type="journal article" date="2014" name="Science">
        <title>Ancient hybridizations among the ancestral genomes of bread wheat.</title>
        <authorList>
            <consortium name="International Wheat Genome Sequencing Consortium,"/>
            <person name="Marcussen T."/>
            <person name="Sandve S.R."/>
            <person name="Heier L."/>
            <person name="Spannagl M."/>
            <person name="Pfeifer M."/>
            <person name="Jakobsen K.S."/>
            <person name="Wulff B.B."/>
            <person name="Steuernagel B."/>
            <person name="Mayer K.F."/>
            <person name="Olsen O.A."/>
        </authorList>
    </citation>
    <scope>NUCLEOTIDE SEQUENCE [LARGE SCALE GENOMIC DNA]</scope>
    <source>
        <strain evidence="3">cv. AL8/78</strain>
    </source>
</reference>
<protein>
    <submittedName>
        <fullName evidence="2">Uncharacterized protein</fullName>
    </submittedName>
</protein>
<name>A0A453C4D6_AEGTS</name>
<evidence type="ECO:0000313" key="2">
    <source>
        <dbReference type="EnsemblPlants" id="AET2Gv20731500.7"/>
    </source>
</evidence>
<proteinExistence type="predicted"/>